<evidence type="ECO:0000256" key="1">
    <source>
        <dbReference type="ARBA" id="ARBA00023002"/>
    </source>
</evidence>
<keyword evidence="1" id="KW-0560">Oxidoreductase</keyword>
<dbReference type="InterPro" id="IPR051312">
    <property type="entry name" value="Diverse_Substr_Oxidored"/>
</dbReference>
<dbReference type="SMART" id="SM01092">
    <property type="entry name" value="CO_deh_flav_C"/>
    <property type="match status" value="1"/>
</dbReference>
<dbReference type="InterPro" id="IPR016169">
    <property type="entry name" value="FAD-bd_PCMH_sub2"/>
</dbReference>
<dbReference type="PROSITE" id="PS51387">
    <property type="entry name" value="FAD_PCMH"/>
    <property type="match status" value="1"/>
</dbReference>
<keyword evidence="4" id="KW-1185">Reference proteome</keyword>
<dbReference type="InterPro" id="IPR016167">
    <property type="entry name" value="FAD-bd_PCMH_sub1"/>
</dbReference>
<proteinExistence type="predicted"/>
<evidence type="ECO:0000313" key="3">
    <source>
        <dbReference type="EMBL" id="MFC5175217.1"/>
    </source>
</evidence>
<gene>
    <name evidence="3" type="ORF">ACFPGP_00955</name>
</gene>
<sequence length="241" mass="25500">MVTVTAYWRPSTMAEALELLERADAIVLAGGTRLEGDPSAEQVEVVDLQALHLDGIRPGAGDALRIGAMVTLQELADSELVPPVVREAARREQPSTLRAQGTVGGCIATGRADSELLAALLVHEAVVEVEDREVTEGIELERVLAELFLPAGQVVTAVTIRTAGDARAARTARTPADRAIVAAYARSTEEGRRVALTGVAPTPVLVEPGDDLQPSGDFRGSADYRRHLAEVLLARIAEGSE</sequence>
<dbReference type="InterPro" id="IPR002346">
    <property type="entry name" value="Mopterin_DH_FAD-bd"/>
</dbReference>
<dbReference type="PANTHER" id="PTHR42659">
    <property type="entry name" value="XANTHINE DEHYDROGENASE SUBUNIT C-RELATED"/>
    <property type="match status" value="1"/>
</dbReference>
<organism evidence="3 4">
    <name type="scientific">Nocardioides taihuensis</name>
    <dbReference type="NCBI Taxonomy" id="1835606"/>
    <lineage>
        <taxon>Bacteria</taxon>
        <taxon>Bacillati</taxon>
        <taxon>Actinomycetota</taxon>
        <taxon>Actinomycetes</taxon>
        <taxon>Propionibacteriales</taxon>
        <taxon>Nocardioidaceae</taxon>
        <taxon>Nocardioides</taxon>
    </lineage>
</organism>
<dbReference type="Proteomes" id="UP001596087">
    <property type="component" value="Unassembled WGS sequence"/>
</dbReference>
<feature type="domain" description="FAD-binding PCMH-type" evidence="2">
    <location>
        <begin position="1"/>
        <end position="165"/>
    </location>
</feature>
<dbReference type="SUPFAM" id="SSF55447">
    <property type="entry name" value="CO dehydrogenase flavoprotein C-terminal domain-like"/>
    <property type="match status" value="1"/>
</dbReference>
<dbReference type="EMBL" id="JBHSKD010000002">
    <property type="protein sequence ID" value="MFC5175217.1"/>
    <property type="molecule type" value="Genomic_DNA"/>
</dbReference>
<dbReference type="InterPro" id="IPR036683">
    <property type="entry name" value="CO_DH_flav_C_dom_sf"/>
</dbReference>
<dbReference type="InterPro" id="IPR036318">
    <property type="entry name" value="FAD-bd_PCMH-like_sf"/>
</dbReference>
<dbReference type="InterPro" id="IPR016166">
    <property type="entry name" value="FAD-bd_PCMH"/>
</dbReference>
<dbReference type="Gene3D" id="3.30.465.10">
    <property type="match status" value="1"/>
</dbReference>
<dbReference type="SUPFAM" id="SSF56176">
    <property type="entry name" value="FAD-binding/transporter-associated domain-like"/>
    <property type="match status" value="1"/>
</dbReference>
<evidence type="ECO:0000259" key="2">
    <source>
        <dbReference type="PROSITE" id="PS51387"/>
    </source>
</evidence>
<dbReference type="PANTHER" id="PTHR42659:SF9">
    <property type="entry name" value="XANTHINE DEHYDROGENASE FAD-BINDING SUBUNIT XDHB-RELATED"/>
    <property type="match status" value="1"/>
</dbReference>
<evidence type="ECO:0000313" key="4">
    <source>
        <dbReference type="Proteomes" id="UP001596087"/>
    </source>
</evidence>
<dbReference type="Pfam" id="PF00941">
    <property type="entry name" value="FAD_binding_5"/>
    <property type="match status" value="1"/>
</dbReference>
<name>A0ABW0BE00_9ACTN</name>
<protein>
    <submittedName>
        <fullName evidence="3">FAD binding domain-containing protein</fullName>
    </submittedName>
</protein>
<comment type="caution">
    <text evidence="3">The sequence shown here is derived from an EMBL/GenBank/DDBJ whole genome shotgun (WGS) entry which is preliminary data.</text>
</comment>
<dbReference type="Gene3D" id="3.30.43.10">
    <property type="entry name" value="Uridine Diphospho-n-acetylenolpyruvylglucosamine Reductase, domain 2"/>
    <property type="match status" value="1"/>
</dbReference>
<dbReference type="InterPro" id="IPR005107">
    <property type="entry name" value="CO_DH_flav_C"/>
</dbReference>
<reference evidence="4" key="1">
    <citation type="journal article" date="2019" name="Int. J. Syst. Evol. Microbiol.">
        <title>The Global Catalogue of Microorganisms (GCM) 10K type strain sequencing project: providing services to taxonomists for standard genome sequencing and annotation.</title>
        <authorList>
            <consortium name="The Broad Institute Genomics Platform"/>
            <consortium name="The Broad Institute Genome Sequencing Center for Infectious Disease"/>
            <person name="Wu L."/>
            <person name="Ma J."/>
        </authorList>
    </citation>
    <scope>NUCLEOTIDE SEQUENCE [LARGE SCALE GENOMIC DNA]</scope>
    <source>
        <strain evidence="4">DFY41</strain>
    </source>
</reference>
<dbReference type="RefSeq" id="WP_378585628.1">
    <property type="nucleotide sequence ID" value="NZ_JBHSKD010000002.1"/>
</dbReference>
<accession>A0ABW0BE00</accession>